<reference evidence="1 2" key="1">
    <citation type="journal article" date="2012" name="Proc. Natl. Acad. Sci. U.S.A.">
        <title>Comparative genomics of Ceriporiopsis subvermispora and Phanerochaete chrysosporium provide insight into selective ligninolysis.</title>
        <authorList>
            <person name="Fernandez-Fueyo E."/>
            <person name="Ruiz-Duenas F.J."/>
            <person name="Ferreira P."/>
            <person name="Floudas D."/>
            <person name="Hibbett D.S."/>
            <person name="Canessa P."/>
            <person name="Larrondo L.F."/>
            <person name="James T.Y."/>
            <person name="Seelenfreund D."/>
            <person name="Lobos S."/>
            <person name="Polanco R."/>
            <person name="Tello M."/>
            <person name="Honda Y."/>
            <person name="Watanabe T."/>
            <person name="Watanabe T."/>
            <person name="Ryu J.S."/>
            <person name="Kubicek C.P."/>
            <person name="Schmoll M."/>
            <person name="Gaskell J."/>
            <person name="Hammel K.E."/>
            <person name="St John F.J."/>
            <person name="Vanden Wymelenberg A."/>
            <person name="Sabat G."/>
            <person name="Splinter BonDurant S."/>
            <person name="Syed K."/>
            <person name="Yadav J.S."/>
            <person name="Doddapaneni H."/>
            <person name="Subramanian V."/>
            <person name="Lavin J.L."/>
            <person name="Oguiza J.A."/>
            <person name="Perez G."/>
            <person name="Pisabarro A.G."/>
            <person name="Ramirez L."/>
            <person name="Santoyo F."/>
            <person name="Master E."/>
            <person name="Coutinho P.M."/>
            <person name="Henrissat B."/>
            <person name="Lombard V."/>
            <person name="Magnuson J.K."/>
            <person name="Kuees U."/>
            <person name="Hori C."/>
            <person name="Igarashi K."/>
            <person name="Samejima M."/>
            <person name="Held B.W."/>
            <person name="Barry K.W."/>
            <person name="LaButti K.M."/>
            <person name="Lapidus A."/>
            <person name="Lindquist E.A."/>
            <person name="Lucas S.M."/>
            <person name="Riley R."/>
            <person name="Salamov A.A."/>
            <person name="Hoffmeister D."/>
            <person name="Schwenk D."/>
            <person name="Hadar Y."/>
            <person name="Yarden O."/>
            <person name="de Vries R.P."/>
            <person name="Wiebenga A."/>
            <person name="Stenlid J."/>
            <person name="Eastwood D."/>
            <person name="Grigoriev I.V."/>
            <person name="Berka R.M."/>
            <person name="Blanchette R.A."/>
            <person name="Kersten P."/>
            <person name="Martinez A.T."/>
            <person name="Vicuna R."/>
            <person name="Cullen D."/>
        </authorList>
    </citation>
    <scope>NUCLEOTIDE SEQUENCE [LARGE SCALE GENOMIC DNA]</scope>
    <source>
        <strain evidence="1 2">B</strain>
    </source>
</reference>
<protein>
    <submittedName>
        <fullName evidence="1">Uncharacterized protein</fullName>
    </submittedName>
</protein>
<proteinExistence type="predicted"/>
<evidence type="ECO:0000313" key="2">
    <source>
        <dbReference type="Proteomes" id="UP000016930"/>
    </source>
</evidence>
<dbReference type="HOGENOM" id="CLU_2483145_0_0_1"/>
<accession>M2Q6Y9</accession>
<organism evidence="1 2">
    <name type="scientific">Ceriporiopsis subvermispora (strain B)</name>
    <name type="common">White-rot fungus</name>
    <name type="synonym">Gelatoporia subvermispora</name>
    <dbReference type="NCBI Taxonomy" id="914234"/>
    <lineage>
        <taxon>Eukaryota</taxon>
        <taxon>Fungi</taxon>
        <taxon>Dikarya</taxon>
        <taxon>Basidiomycota</taxon>
        <taxon>Agaricomycotina</taxon>
        <taxon>Agaricomycetes</taxon>
        <taxon>Polyporales</taxon>
        <taxon>Gelatoporiaceae</taxon>
        <taxon>Gelatoporia</taxon>
    </lineage>
</organism>
<dbReference type="AlphaFoldDB" id="M2Q6Y9"/>
<dbReference type="Proteomes" id="UP000016930">
    <property type="component" value="Unassembled WGS sequence"/>
</dbReference>
<evidence type="ECO:0000313" key="1">
    <source>
        <dbReference type="EMBL" id="EMD32598.1"/>
    </source>
</evidence>
<gene>
    <name evidence="1" type="ORF">CERSUDRAFT_108718</name>
</gene>
<sequence>MPHVLTVWGQFRQGMPVTHFASPQSRETGPKFLREVIQSPKARQDVLAILSGPEYHVSYADCLLLEQELDWRRERLESGNQHILYEL</sequence>
<name>M2Q6Y9_CERS8</name>
<dbReference type="EMBL" id="KB445810">
    <property type="protein sequence ID" value="EMD32598.1"/>
    <property type="molecule type" value="Genomic_DNA"/>
</dbReference>
<keyword evidence="2" id="KW-1185">Reference proteome</keyword>